<name>A0A7W5ZSH4_9BACT</name>
<dbReference type="SUPFAM" id="SSF53474">
    <property type="entry name" value="alpha/beta-Hydrolases"/>
    <property type="match status" value="1"/>
</dbReference>
<dbReference type="PANTHER" id="PTHR46118">
    <property type="entry name" value="PROTEIN ABHD11"/>
    <property type="match status" value="1"/>
</dbReference>
<dbReference type="Pfam" id="PF00561">
    <property type="entry name" value="Abhydrolase_1"/>
    <property type="match status" value="1"/>
</dbReference>
<sequence>MQLFFRQVGTGQPLVILHGLFGSCDNWLTISKVIAEQGFSVYAVDQRNHGRSPHAPSHTYPELATDLHDFLQQNNIENPILVGHSMGGKTVMQYAMLYPDTFSKLVVVDIAPKSYPVHHAEILKGLSAVPLTEIQNRNEAEAILSQYEPSPSVRQFLLKNLYRNEEGVFAWRINLPVIKQYIELIGADLENTQTIRTPTLFIRGAESRYIKDADFWTIQTLFPNVTLDTIENAGHWVQAEQPEAFVKSLMNFAK</sequence>
<dbReference type="RefSeq" id="WP_183978107.1">
    <property type="nucleotide sequence ID" value="NZ_JACIBY010000012.1"/>
</dbReference>
<dbReference type="PROSITE" id="PS51257">
    <property type="entry name" value="PROKAR_LIPOPROTEIN"/>
    <property type="match status" value="1"/>
</dbReference>
<gene>
    <name evidence="3" type="ORF">FHS57_004879</name>
</gene>
<protein>
    <submittedName>
        <fullName evidence="3">Pimeloyl-ACP methyl ester carboxylesterase</fullName>
    </submittedName>
</protein>
<evidence type="ECO:0000313" key="4">
    <source>
        <dbReference type="Proteomes" id="UP000541352"/>
    </source>
</evidence>
<dbReference type="PRINTS" id="PR00111">
    <property type="entry name" value="ABHYDROLASE"/>
</dbReference>
<dbReference type="Proteomes" id="UP000541352">
    <property type="component" value="Unassembled WGS sequence"/>
</dbReference>
<dbReference type="PANTHER" id="PTHR46118:SF4">
    <property type="entry name" value="PROTEIN ABHD11"/>
    <property type="match status" value="1"/>
</dbReference>
<dbReference type="InterPro" id="IPR000073">
    <property type="entry name" value="AB_hydrolase_1"/>
</dbReference>
<dbReference type="PRINTS" id="PR00412">
    <property type="entry name" value="EPOXHYDRLASE"/>
</dbReference>
<keyword evidence="1" id="KW-0378">Hydrolase</keyword>
<reference evidence="3 4" key="1">
    <citation type="submission" date="2020-08" db="EMBL/GenBank/DDBJ databases">
        <title>Genomic Encyclopedia of Type Strains, Phase IV (KMG-IV): sequencing the most valuable type-strain genomes for metagenomic binning, comparative biology and taxonomic classification.</title>
        <authorList>
            <person name="Goeker M."/>
        </authorList>
    </citation>
    <scope>NUCLEOTIDE SEQUENCE [LARGE SCALE GENOMIC DNA]</scope>
    <source>
        <strain evidence="3 4">DSM 17976</strain>
    </source>
</reference>
<dbReference type="InterPro" id="IPR000639">
    <property type="entry name" value="Epox_hydrolase-like"/>
</dbReference>
<feature type="domain" description="AB hydrolase-1" evidence="2">
    <location>
        <begin position="13"/>
        <end position="241"/>
    </location>
</feature>
<dbReference type="EMBL" id="JACIBY010000012">
    <property type="protein sequence ID" value="MBB3840859.1"/>
    <property type="molecule type" value="Genomic_DNA"/>
</dbReference>
<accession>A0A7W5ZSH4</accession>
<proteinExistence type="predicted"/>
<comment type="caution">
    <text evidence="3">The sequence shown here is derived from an EMBL/GenBank/DDBJ whole genome shotgun (WGS) entry which is preliminary data.</text>
</comment>
<dbReference type="GO" id="GO:0016787">
    <property type="term" value="F:hydrolase activity"/>
    <property type="evidence" value="ECO:0007669"/>
    <property type="project" value="UniProtKB-KW"/>
</dbReference>
<evidence type="ECO:0000256" key="1">
    <source>
        <dbReference type="ARBA" id="ARBA00022801"/>
    </source>
</evidence>
<evidence type="ECO:0000313" key="3">
    <source>
        <dbReference type="EMBL" id="MBB3840859.1"/>
    </source>
</evidence>
<dbReference type="InterPro" id="IPR029058">
    <property type="entry name" value="AB_hydrolase_fold"/>
</dbReference>
<dbReference type="AlphaFoldDB" id="A0A7W5ZSH4"/>
<evidence type="ECO:0000259" key="2">
    <source>
        <dbReference type="Pfam" id="PF00561"/>
    </source>
</evidence>
<organism evidence="3 4">
    <name type="scientific">Runella defluvii</name>
    <dbReference type="NCBI Taxonomy" id="370973"/>
    <lineage>
        <taxon>Bacteria</taxon>
        <taxon>Pseudomonadati</taxon>
        <taxon>Bacteroidota</taxon>
        <taxon>Cytophagia</taxon>
        <taxon>Cytophagales</taxon>
        <taxon>Spirosomataceae</taxon>
        <taxon>Runella</taxon>
    </lineage>
</organism>
<keyword evidence="4" id="KW-1185">Reference proteome</keyword>
<dbReference type="Gene3D" id="3.40.50.1820">
    <property type="entry name" value="alpha/beta hydrolase"/>
    <property type="match status" value="1"/>
</dbReference>